<dbReference type="InterPro" id="IPR046960">
    <property type="entry name" value="PPR_At4g14850-like_plant"/>
</dbReference>
<feature type="repeat" description="PPR" evidence="3">
    <location>
        <begin position="488"/>
        <end position="518"/>
    </location>
</feature>
<dbReference type="AlphaFoldDB" id="A0A9Q0J9C5"/>
<evidence type="ECO:0000313" key="7">
    <source>
        <dbReference type="Proteomes" id="UP001141552"/>
    </source>
</evidence>
<dbReference type="PROSITE" id="PS51375">
    <property type="entry name" value="PPR"/>
    <property type="match status" value="5"/>
</dbReference>
<dbReference type="Pfam" id="PF20431">
    <property type="entry name" value="E_motif"/>
    <property type="match status" value="1"/>
</dbReference>
<evidence type="ECO:0000256" key="2">
    <source>
        <dbReference type="ARBA" id="ARBA00022737"/>
    </source>
</evidence>
<dbReference type="PANTHER" id="PTHR47926">
    <property type="entry name" value="PENTATRICOPEPTIDE REPEAT-CONTAINING PROTEIN"/>
    <property type="match status" value="1"/>
</dbReference>
<dbReference type="InterPro" id="IPR046848">
    <property type="entry name" value="E_motif"/>
</dbReference>
<keyword evidence="7" id="KW-1185">Reference proteome</keyword>
<feature type="repeat" description="PPR" evidence="3">
    <location>
        <begin position="524"/>
        <end position="558"/>
    </location>
</feature>
<dbReference type="Pfam" id="PF14432">
    <property type="entry name" value="DYW_deaminase"/>
    <property type="match status" value="1"/>
</dbReference>
<feature type="repeat" description="PPR" evidence="3">
    <location>
        <begin position="240"/>
        <end position="274"/>
    </location>
</feature>
<proteinExistence type="inferred from homology"/>
<feature type="region of interest" description="Disordered" evidence="4">
    <location>
        <begin position="21"/>
        <end position="49"/>
    </location>
</feature>
<dbReference type="GO" id="GO:0009451">
    <property type="term" value="P:RNA modification"/>
    <property type="evidence" value="ECO:0007669"/>
    <property type="project" value="InterPro"/>
</dbReference>
<evidence type="ECO:0000256" key="3">
    <source>
        <dbReference type="PROSITE-ProRule" id="PRU00708"/>
    </source>
</evidence>
<accession>A0A9Q0J9C5</accession>
<dbReference type="GO" id="GO:0008270">
    <property type="term" value="F:zinc ion binding"/>
    <property type="evidence" value="ECO:0007669"/>
    <property type="project" value="InterPro"/>
</dbReference>
<organism evidence="6 7">
    <name type="scientific">Turnera subulata</name>
    <dbReference type="NCBI Taxonomy" id="218843"/>
    <lineage>
        <taxon>Eukaryota</taxon>
        <taxon>Viridiplantae</taxon>
        <taxon>Streptophyta</taxon>
        <taxon>Embryophyta</taxon>
        <taxon>Tracheophyta</taxon>
        <taxon>Spermatophyta</taxon>
        <taxon>Magnoliopsida</taxon>
        <taxon>eudicotyledons</taxon>
        <taxon>Gunneridae</taxon>
        <taxon>Pentapetalae</taxon>
        <taxon>rosids</taxon>
        <taxon>fabids</taxon>
        <taxon>Malpighiales</taxon>
        <taxon>Passifloraceae</taxon>
        <taxon>Turnera</taxon>
    </lineage>
</organism>
<comment type="caution">
    <text evidence="6">The sequence shown here is derived from an EMBL/GenBank/DDBJ whole genome shotgun (WGS) entry which is preliminary data.</text>
</comment>
<dbReference type="FunFam" id="1.25.40.10:FF:001093">
    <property type="entry name" value="Pentatricopeptide repeat-containing protein At2g34400"/>
    <property type="match status" value="1"/>
</dbReference>
<name>A0A9Q0J9C5_9ROSI</name>
<feature type="compositionally biased region" description="Polar residues" evidence="4">
    <location>
        <begin position="21"/>
        <end position="48"/>
    </location>
</feature>
<reference evidence="6" key="2">
    <citation type="journal article" date="2023" name="Plants (Basel)">
        <title>Annotation of the Turnera subulata (Passifloraceae) Draft Genome Reveals the S-Locus Evolved after the Divergence of Turneroideae from Passifloroideae in a Stepwise Manner.</title>
        <authorList>
            <person name="Henning P.M."/>
            <person name="Roalson E.H."/>
            <person name="Mir W."/>
            <person name="McCubbin A.G."/>
            <person name="Shore J.S."/>
        </authorList>
    </citation>
    <scope>NUCLEOTIDE SEQUENCE</scope>
    <source>
        <strain evidence="6">F60SS</strain>
    </source>
</reference>
<dbReference type="EMBL" id="JAKUCV010004991">
    <property type="protein sequence ID" value="KAJ4833218.1"/>
    <property type="molecule type" value="Genomic_DNA"/>
</dbReference>
<feature type="repeat" description="PPR" evidence="3">
    <location>
        <begin position="139"/>
        <end position="173"/>
    </location>
</feature>
<dbReference type="SUPFAM" id="SSF48452">
    <property type="entry name" value="TPR-like"/>
    <property type="match status" value="1"/>
</dbReference>
<evidence type="ECO:0000256" key="4">
    <source>
        <dbReference type="SAM" id="MobiDB-lite"/>
    </source>
</evidence>
<dbReference type="OrthoDB" id="744580at2759"/>
<reference evidence="6" key="1">
    <citation type="submission" date="2022-02" db="EMBL/GenBank/DDBJ databases">
        <authorList>
            <person name="Henning P.M."/>
            <person name="McCubbin A.G."/>
            <person name="Shore J.S."/>
        </authorList>
    </citation>
    <scope>NUCLEOTIDE SEQUENCE</scope>
    <source>
        <strain evidence="6">F60SS</strain>
        <tissue evidence="6">Leaves</tissue>
    </source>
</reference>
<dbReference type="Gene3D" id="1.25.40.10">
    <property type="entry name" value="Tetratricopeptide repeat domain"/>
    <property type="match status" value="4"/>
</dbReference>
<evidence type="ECO:0000313" key="6">
    <source>
        <dbReference type="EMBL" id="KAJ4833218.1"/>
    </source>
</evidence>
<comment type="similarity">
    <text evidence="1">Belongs to the PPR family. PCMP-H subfamily.</text>
</comment>
<sequence>MASLPSSVSLTSTLKFQPQLNRLSSPSLPTEKNPSIPWQRSHINTKLDGNSKPMRGLEYKEALSLIRDGKKVEPSCYLPLLQQCIDKKSASETQILHAHMIKTGTHQDVFVMTFLVNVYAKCGAVSNAQKVLANLPERNVVSWTALMSGYIQDSKPEVAIQLFVEMLESETFPSNLTLAIALNACSSLNSIELARQFHAFIVKYKADHDTSIGNTLCRLYSKFQSLGDAIKAFQKIEEKDVISWTGMMSSCEENSRAATGLKFFPQMLVEGVKPNELTLASVLSMCNITMSLGLGRQVHSLCIKLGHISNSSVSNSIMYLYFKCGCTDNTENLVDKKGPISIITWNAMIAGHSQAMSLAEDDHSAYGIGVEALNIFLNLNRSGIKPDAFTLSSILTVCRKMLAIELGEQVHAHTLKSGFLSDVVVGTALVNMYSKCGSIERARKAFLEMPSRSLISWTSMINSLAQHGYSQQALQLFEDMRLAEVRPNEITFVGVLAACSRAGMVKEALEYFKMMQKEYKFKPLSDHYGCLIDMFVRLGRLDEAFDTVKKMESMQLEPNESTWLLLIAGCRNHGNDELGLYAAEQLLNLKPKNTQTYVILLNFYIAANRWKDVSRVRKLMKAEKVGKLKDWSRISIKGKVYSFKTSRRLHPRNKEIYKLLDELLDKAKSMGYEFDDNTEEMGVEDNDEDEKESGKMVPSAIYHSEKLAVAFGLLNTPNNAPIRVTKSISMCKDCHTFFRAISSMTNREIIVRDSKKLRKFVSGQSSLAEFGNAG</sequence>
<dbReference type="Pfam" id="PF13041">
    <property type="entry name" value="PPR_2"/>
    <property type="match status" value="3"/>
</dbReference>
<feature type="domain" description="DYW" evidence="5">
    <location>
        <begin position="684"/>
        <end position="769"/>
    </location>
</feature>
<dbReference type="GO" id="GO:0003723">
    <property type="term" value="F:RNA binding"/>
    <property type="evidence" value="ECO:0007669"/>
    <property type="project" value="InterPro"/>
</dbReference>
<evidence type="ECO:0000259" key="5">
    <source>
        <dbReference type="Pfam" id="PF14432"/>
    </source>
</evidence>
<feature type="repeat" description="PPR" evidence="3">
    <location>
        <begin position="453"/>
        <end position="487"/>
    </location>
</feature>
<dbReference type="Proteomes" id="UP001141552">
    <property type="component" value="Unassembled WGS sequence"/>
</dbReference>
<dbReference type="FunFam" id="1.25.40.10:FF:000227">
    <property type="entry name" value="Pentatricopeptide repeat-containing protein At3g13880"/>
    <property type="match status" value="1"/>
</dbReference>
<dbReference type="Pfam" id="PF01535">
    <property type="entry name" value="PPR"/>
    <property type="match status" value="1"/>
</dbReference>
<dbReference type="InterPro" id="IPR011990">
    <property type="entry name" value="TPR-like_helical_dom_sf"/>
</dbReference>
<dbReference type="NCBIfam" id="TIGR00756">
    <property type="entry name" value="PPR"/>
    <property type="match status" value="4"/>
</dbReference>
<keyword evidence="2" id="KW-0677">Repeat</keyword>
<dbReference type="PANTHER" id="PTHR47926:SF480">
    <property type="entry name" value="TETRATRICOPEPTIDE REPEAT-LIKE SUPERFAMILY PROTEIN ISOFORM 1"/>
    <property type="match status" value="1"/>
</dbReference>
<evidence type="ECO:0000256" key="1">
    <source>
        <dbReference type="ARBA" id="ARBA00006643"/>
    </source>
</evidence>
<dbReference type="InterPro" id="IPR032867">
    <property type="entry name" value="DYW_dom"/>
</dbReference>
<gene>
    <name evidence="6" type="ORF">Tsubulata_049071</name>
</gene>
<dbReference type="InterPro" id="IPR002885">
    <property type="entry name" value="PPR_rpt"/>
</dbReference>
<protein>
    <recommendedName>
        <fullName evidence="5">DYW domain-containing protein</fullName>
    </recommendedName>
</protein>